<keyword evidence="4" id="KW-1185">Reference proteome</keyword>
<dbReference type="Proteomes" id="UP001159257">
    <property type="component" value="Unassembled WGS sequence"/>
</dbReference>
<dbReference type="InterPro" id="IPR004045">
    <property type="entry name" value="Glutathione_S-Trfase_N"/>
</dbReference>
<proteinExistence type="predicted"/>
<dbReference type="InterPro" id="IPR050983">
    <property type="entry name" value="GST_Omega/HSP26"/>
</dbReference>
<dbReference type="PANTHER" id="PTHR43968:SF6">
    <property type="entry name" value="GLUTATHIONE S-TRANSFERASE OMEGA"/>
    <property type="match status" value="1"/>
</dbReference>
<dbReference type="PANTHER" id="PTHR43968">
    <property type="match status" value="1"/>
</dbReference>
<organism evidence="3 4">
    <name type="scientific">Marinobacterium sediminicola</name>
    <dbReference type="NCBI Taxonomy" id="518898"/>
    <lineage>
        <taxon>Bacteria</taxon>
        <taxon>Pseudomonadati</taxon>
        <taxon>Pseudomonadota</taxon>
        <taxon>Gammaproteobacteria</taxon>
        <taxon>Oceanospirillales</taxon>
        <taxon>Oceanospirillaceae</taxon>
        <taxon>Marinobacterium</taxon>
    </lineage>
</organism>
<dbReference type="SFLD" id="SFLDS00019">
    <property type="entry name" value="Glutathione_Transferase_(cytos"/>
    <property type="match status" value="1"/>
</dbReference>
<dbReference type="SUPFAM" id="SSF52833">
    <property type="entry name" value="Thioredoxin-like"/>
    <property type="match status" value="1"/>
</dbReference>
<dbReference type="CDD" id="cd00299">
    <property type="entry name" value="GST_C_family"/>
    <property type="match status" value="1"/>
</dbReference>
<evidence type="ECO:0000259" key="2">
    <source>
        <dbReference type="PROSITE" id="PS50405"/>
    </source>
</evidence>
<dbReference type="Pfam" id="PF00043">
    <property type="entry name" value="GST_C"/>
    <property type="match status" value="1"/>
</dbReference>
<dbReference type="PROSITE" id="PS50405">
    <property type="entry name" value="GST_CTER"/>
    <property type="match status" value="1"/>
</dbReference>
<evidence type="ECO:0000313" key="4">
    <source>
        <dbReference type="Proteomes" id="UP001159257"/>
    </source>
</evidence>
<dbReference type="InterPro" id="IPR036282">
    <property type="entry name" value="Glutathione-S-Trfase_C_sf"/>
</dbReference>
<dbReference type="CDD" id="cd00570">
    <property type="entry name" value="GST_N_family"/>
    <property type="match status" value="1"/>
</dbReference>
<dbReference type="SUPFAM" id="SSF47616">
    <property type="entry name" value="GST C-terminal domain-like"/>
    <property type="match status" value="1"/>
</dbReference>
<dbReference type="InterPro" id="IPR004046">
    <property type="entry name" value="GST_C"/>
</dbReference>
<protein>
    <submittedName>
        <fullName evidence="3">Glutathione S-transferase</fullName>
    </submittedName>
</protein>
<dbReference type="SFLD" id="SFLDG00358">
    <property type="entry name" value="Main_(cytGST)"/>
    <property type="match status" value="1"/>
</dbReference>
<dbReference type="InterPro" id="IPR036249">
    <property type="entry name" value="Thioredoxin-like_sf"/>
</dbReference>
<feature type="domain" description="GST C-terminal" evidence="2">
    <location>
        <begin position="86"/>
        <end position="245"/>
    </location>
</feature>
<dbReference type="RefSeq" id="WP_239041746.1">
    <property type="nucleotide sequence ID" value="NZ_BAAAEY010000018.1"/>
</dbReference>
<feature type="domain" description="GST N-terminal" evidence="1">
    <location>
        <begin position="1"/>
        <end position="81"/>
    </location>
</feature>
<dbReference type="Gene3D" id="1.20.1050.10">
    <property type="match status" value="1"/>
</dbReference>
<dbReference type="Gene3D" id="3.40.30.10">
    <property type="entry name" value="Glutaredoxin"/>
    <property type="match status" value="1"/>
</dbReference>
<accession>A0ABY1S448</accession>
<evidence type="ECO:0000259" key="1">
    <source>
        <dbReference type="PROSITE" id="PS50404"/>
    </source>
</evidence>
<dbReference type="PROSITE" id="PS50404">
    <property type="entry name" value="GST_NTER"/>
    <property type="match status" value="1"/>
</dbReference>
<dbReference type="EMBL" id="FXWV01000021">
    <property type="protein sequence ID" value="SMR78360.1"/>
    <property type="molecule type" value="Genomic_DNA"/>
</dbReference>
<dbReference type="InterPro" id="IPR010987">
    <property type="entry name" value="Glutathione-S-Trfase_C-like"/>
</dbReference>
<sequence>MLELYTHPMSPCAQKVRIVLAEKELDWRKHHVDLAQKENLRADYLKLNPLGVVPTLVHDGRPVIESSIICEYLDDTWPEPSLKPDDPYAVAKMRFWMKHVDTKLHPSCGALQWPLVMRPGLMEKSEAERQALLDLIPEKPRRERQKRLVKMGLEAPDVADAVRVYRNTILDMEAALETHQWIVADSFSLADACLAPYFQTILQFGWTDMYRDCPRVQDWFDRCRQRASYQQSVTADFPPEVQADLLAKGERAWHIIQTHLEKSA</sequence>
<evidence type="ECO:0000313" key="3">
    <source>
        <dbReference type="EMBL" id="SMR78360.1"/>
    </source>
</evidence>
<dbReference type="InterPro" id="IPR040079">
    <property type="entry name" value="Glutathione_S-Trfase"/>
</dbReference>
<reference evidence="3 4" key="1">
    <citation type="submission" date="2017-05" db="EMBL/GenBank/DDBJ databases">
        <authorList>
            <person name="Varghese N."/>
            <person name="Submissions S."/>
        </authorList>
    </citation>
    <scope>NUCLEOTIDE SEQUENCE [LARGE SCALE GENOMIC DNA]</scope>
    <source>
        <strain evidence="3 4">CGMCC 1.7287</strain>
    </source>
</reference>
<dbReference type="Pfam" id="PF13409">
    <property type="entry name" value="GST_N_2"/>
    <property type="match status" value="1"/>
</dbReference>
<name>A0ABY1S448_9GAMM</name>
<comment type="caution">
    <text evidence="3">The sequence shown here is derived from an EMBL/GenBank/DDBJ whole genome shotgun (WGS) entry which is preliminary data.</text>
</comment>
<gene>
    <name evidence="3" type="ORF">SAMN04487964_12126</name>
</gene>